<gene>
    <name evidence="1" type="ORF">C7476_12356</name>
</gene>
<accession>A0A368YH36</accession>
<comment type="caution">
    <text evidence="1">The sequence shown here is derived from an EMBL/GenBank/DDBJ whole genome shotgun (WGS) entry which is preliminary data.</text>
</comment>
<dbReference type="AlphaFoldDB" id="A0A368YH36"/>
<dbReference type="RefSeq" id="WP_245426552.1">
    <property type="nucleotide sequence ID" value="NZ_QPJM01000023.1"/>
</dbReference>
<dbReference type="Proteomes" id="UP000253324">
    <property type="component" value="Unassembled WGS sequence"/>
</dbReference>
<evidence type="ECO:0000313" key="2">
    <source>
        <dbReference type="Proteomes" id="UP000253324"/>
    </source>
</evidence>
<keyword evidence="2" id="KW-1185">Reference proteome</keyword>
<evidence type="ECO:0000313" key="1">
    <source>
        <dbReference type="EMBL" id="RCW78626.1"/>
    </source>
</evidence>
<reference evidence="1 2" key="1">
    <citation type="submission" date="2018-07" db="EMBL/GenBank/DDBJ databases">
        <title>Genomic Encyclopedia of Type Strains, Phase III (KMG-III): the genomes of soil and plant-associated and newly described type strains.</title>
        <authorList>
            <person name="Whitman W."/>
        </authorList>
    </citation>
    <scope>NUCLEOTIDE SEQUENCE [LARGE SCALE GENOMIC DNA]</scope>
    <source>
        <strain evidence="1 2">31-25a</strain>
    </source>
</reference>
<proteinExistence type="predicted"/>
<sequence>MGYLLQLIVTIREDRSVIITRGEVIAVLGPVDETLVAEIMATGASLSELREAFAWINSDEALMNEGRPLPGTRVAALIDLIEPEEDEDLGL</sequence>
<name>A0A368YH36_9HYPH</name>
<dbReference type="EMBL" id="QPJM01000023">
    <property type="protein sequence ID" value="RCW78626.1"/>
    <property type="molecule type" value="Genomic_DNA"/>
</dbReference>
<protein>
    <submittedName>
        <fullName evidence="1">Uncharacterized protein</fullName>
    </submittedName>
</protein>
<organism evidence="1 2">
    <name type="scientific">Phyllobacterium bourgognense</name>
    <dbReference type="NCBI Taxonomy" id="314236"/>
    <lineage>
        <taxon>Bacteria</taxon>
        <taxon>Pseudomonadati</taxon>
        <taxon>Pseudomonadota</taxon>
        <taxon>Alphaproteobacteria</taxon>
        <taxon>Hyphomicrobiales</taxon>
        <taxon>Phyllobacteriaceae</taxon>
        <taxon>Phyllobacterium</taxon>
    </lineage>
</organism>